<accession>X1G7N6</accession>
<gene>
    <name evidence="1" type="ORF">S03H2_20499</name>
</gene>
<name>X1G7N6_9ZZZZ</name>
<evidence type="ECO:0000313" key="1">
    <source>
        <dbReference type="EMBL" id="GAH37559.1"/>
    </source>
</evidence>
<dbReference type="EMBL" id="BARU01010808">
    <property type="protein sequence ID" value="GAH37559.1"/>
    <property type="molecule type" value="Genomic_DNA"/>
</dbReference>
<dbReference type="AlphaFoldDB" id="X1G7N6"/>
<protein>
    <submittedName>
        <fullName evidence="1">Uncharacterized protein</fullName>
    </submittedName>
</protein>
<organism evidence="1">
    <name type="scientific">marine sediment metagenome</name>
    <dbReference type="NCBI Taxonomy" id="412755"/>
    <lineage>
        <taxon>unclassified sequences</taxon>
        <taxon>metagenomes</taxon>
        <taxon>ecological metagenomes</taxon>
    </lineage>
</organism>
<sequence length="47" mass="5810">MRKYVPVYNQLFKKYIVLEEDVFDTEEEAKEEAQNRNYKLYDPTDVF</sequence>
<comment type="caution">
    <text evidence="1">The sequence shown here is derived from an EMBL/GenBank/DDBJ whole genome shotgun (WGS) entry which is preliminary data.</text>
</comment>
<reference evidence="1" key="1">
    <citation type="journal article" date="2014" name="Front. Microbiol.">
        <title>High frequency of phylogenetically diverse reductive dehalogenase-homologous genes in deep subseafloor sedimentary metagenomes.</title>
        <authorList>
            <person name="Kawai M."/>
            <person name="Futagami T."/>
            <person name="Toyoda A."/>
            <person name="Takaki Y."/>
            <person name="Nishi S."/>
            <person name="Hori S."/>
            <person name="Arai W."/>
            <person name="Tsubouchi T."/>
            <person name="Morono Y."/>
            <person name="Uchiyama I."/>
            <person name="Ito T."/>
            <person name="Fujiyama A."/>
            <person name="Inagaki F."/>
            <person name="Takami H."/>
        </authorList>
    </citation>
    <scope>NUCLEOTIDE SEQUENCE</scope>
    <source>
        <strain evidence="1">Expedition CK06-06</strain>
    </source>
</reference>
<proteinExistence type="predicted"/>